<dbReference type="STRING" id="709015.GCA_000472485_02159"/>
<reference evidence="3" key="1">
    <citation type="submission" date="2017-05" db="EMBL/GenBank/DDBJ databases">
        <authorList>
            <person name="Ray J."/>
            <person name="Price M."/>
            <person name="Deutschbauer A."/>
        </authorList>
    </citation>
    <scope>NUCLEOTIDE SEQUENCE [LARGE SCALE GENOMIC DNA]</scope>
    <source>
        <strain evidence="3">DSM 19842</strain>
    </source>
</reference>
<dbReference type="Gene3D" id="3.60.40.10">
    <property type="entry name" value="PPM-type phosphatase domain"/>
    <property type="match status" value="1"/>
</dbReference>
<dbReference type="Gene3D" id="3.30.565.10">
    <property type="entry name" value="Histidine kinase-like ATPase, C-terminal domain"/>
    <property type="match status" value="1"/>
</dbReference>
<dbReference type="Proteomes" id="UP000266292">
    <property type="component" value="Chromosome"/>
</dbReference>
<dbReference type="InterPro" id="IPR003594">
    <property type="entry name" value="HATPase_dom"/>
</dbReference>
<dbReference type="OrthoDB" id="479131at2"/>
<dbReference type="Pfam" id="PF13581">
    <property type="entry name" value="HATPase_c_2"/>
    <property type="match status" value="1"/>
</dbReference>
<dbReference type="PANTHER" id="PTHR35801">
    <property type="entry name" value="PHOSPHOSERINE PHOSPHATASE RSBX"/>
    <property type="match status" value="1"/>
</dbReference>
<gene>
    <name evidence="2" type="ORF">CA264_10700</name>
</gene>
<evidence type="ECO:0000313" key="3">
    <source>
        <dbReference type="Proteomes" id="UP000266292"/>
    </source>
</evidence>
<dbReference type="InterPro" id="IPR036890">
    <property type="entry name" value="HATPase_C_sf"/>
</dbReference>
<dbReference type="KEGG" id="pact:CA264_10700"/>
<dbReference type="EMBL" id="CP021235">
    <property type="protein sequence ID" value="ARS35866.1"/>
    <property type="molecule type" value="Genomic_DNA"/>
</dbReference>
<keyword evidence="3" id="KW-1185">Reference proteome</keyword>
<organism evidence="2 3">
    <name type="scientific">Pontibacter actiniarum</name>
    <dbReference type="NCBI Taxonomy" id="323450"/>
    <lineage>
        <taxon>Bacteria</taxon>
        <taxon>Pseudomonadati</taxon>
        <taxon>Bacteroidota</taxon>
        <taxon>Cytophagia</taxon>
        <taxon>Cytophagales</taxon>
        <taxon>Hymenobacteraceae</taxon>
        <taxon>Pontibacter</taxon>
    </lineage>
</organism>
<dbReference type="AlphaFoldDB" id="A0A1X9YSJ3"/>
<name>A0A1X9YSJ3_9BACT</name>
<dbReference type="InterPro" id="IPR039248">
    <property type="entry name" value="Ptase_RsbX"/>
</dbReference>
<dbReference type="PANTHER" id="PTHR35801:SF1">
    <property type="entry name" value="PHOSPHOSERINE PHOSPHATASE RSBX"/>
    <property type="match status" value="1"/>
</dbReference>
<dbReference type="SUPFAM" id="SSF81606">
    <property type="entry name" value="PP2C-like"/>
    <property type="match status" value="1"/>
</dbReference>
<dbReference type="SUPFAM" id="SSF55874">
    <property type="entry name" value="ATPase domain of HSP90 chaperone/DNA topoisomerase II/histidine kinase"/>
    <property type="match status" value="1"/>
</dbReference>
<evidence type="ECO:0000259" key="1">
    <source>
        <dbReference type="Pfam" id="PF13581"/>
    </source>
</evidence>
<evidence type="ECO:0000313" key="2">
    <source>
        <dbReference type="EMBL" id="ARS35866.1"/>
    </source>
</evidence>
<protein>
    <submittedName>
        <fullName evidence="2">Stage II sporulation protein E</fullName>
    </submittedName>
</protein>
<feature type="domain" description="Histidine kinase/HSP90-like ATPase" evidence="1">
    <location>
        <begin position="17"/>
        <end position="124"/>
    </location>
</feature>
<dbReference type="InterPro" id="IPR036457">
    <property type="entry name" value="PPM-type-like_dom_sf"/>
</dbReference>
<accession>A0A1X9YSJ3</accession>
<proteinExistence type="predicted"/>
<sequence length="342" mass="36481">MVVNQHTLFSIPDKSYASIAKREIRQMAEEAGFTAAEAGRLNIVVSEMTSNLAKHAADGGELLVRSLGHGIEVICLDNGPGMVDSLRMLEDGVSTYGSAGEGLGAIKRQSDVFDLYSQPGMGTVIVSQVHRAAKPALAPNAGSHNIGFVMVPKPNETLCGDGLCVVEKGAEVYLLAMDGLGHGANAHEAAQAAVQAYASALPQHPSDMLRNIHQQIRRTRGAVGMVVNVSGNSHKISYCGIGNIAGKLYSSDLSAAGSGYKNIISYNGIIGHNIPGSLNNQQLDWGRNKTLILHSDGLKSRWDLAKYPNLSRHLATTIAAVLYKEHRRHTDDTLVLVLKSKV</sequence>
<dbReference type="RefSeq" id="WP_025607036.1">
    <property type="nucleotide sequence ID" value="NZ_CP021235.1"/>
</dbReference>